<name>A0AAD5BIX7_9ASCO</name>
<dbReference type="GO" id="GO:0051082">
    <property type="term" value="F:unfolded protein binding"/>
    <property type="evidence" value="ECO:0007669"/>
    <property type="project" value="TreeGrafter"/>
</dbReference>
<dbReference type="PANTHER" id="PTHR31996">
    <property type="entry name" value="COILED-COIL DOMAIN-CONTAINING PROTEIN 115"/>
    <property type="match status" value="1"/>
</dbReference>
<proteinExistence type="predicted"/>
<keyword evidence="4" id="KW-1185">Reference proteome</keyword>
<accession>A0AAD5BIX7</accession>
<gene>
    <name evidence="3" type="ORF">KGF57_000428</name>
</gene>
<protein>
    <recommendedName>
        <fullName evidence="1">Vacuolar ATPase assembly protein VMA22</fullName>
    </recommendedName>
</protein>
<comment type="caution">
    <text evidence="3">The sequence shown here is derived from an EMBL/GenBank/DDBJ whole genome shotgun (WGS) entry which is preliminary data.</text>
</comment>
<dbReference type="EMBL" id="JAIHNG010000031">
    <property type="protein sequence ID" value="KAI5967213.1"/>
    <property type="molecule type" value="Genomic_DNA"/>
</dbReference>
<dbReference type="Pfam" id="PF21730">
    <property type="entry name" value="Vma22_CCDC115"/>
    <property type="match status" value="1"/>
</dbReference>
<dbReference type="InterPro" id="IPR040357">
    <property type="entry name" value="Vma22/CCDC115"/>
</dbReference>
<dbReference type="PANTHER" id="PTHR31996:SF2">
    <property type="entry name" value="COILED-COIL DOMAIN-CONTAINING PROTEIN 115"/>
    <property type="match status" value="1"/>
</dbReference>
<dbReference type="AlphaFoldDB" id="A0AAD5BIX7"/>
<dbReference type="GO" id="GO:0070072">
    <property type="term" value="P:vacuolar proton-transporting V-type ATPase complex assembly"/>
    <property type="evidence" value="ECO:0007669"/>
    <property type="project" value="InterPro"/>
</dbReference>
<feature type="region of interest" description="Disordered" evidence="2">
    <location>
        <begin position="103"/>
        <end position="125"/>
    </location>
</feature>
<dbReference type="Proteomes" id="UP001204833">
    <property type="component" value="Unassembled WGS sequence"/>
</dbReference>
<dbReference type="RefSeq" id="XP_051611029.1">
    <property type="nucleotide sequence ID" value="XM_051753770.1"/>
</dbReference>
<organism evidence="3 4">
    <name type="scientific">Candida theae</name>
    <dbReference type="NCBI Taxonomy" id="1198502"/>
    <lineage>
        <taxon>Eukaryota</taxon>
        <taxon>Fungi</taxon>
        <taxon>Dikarya</taxon>
        <taxon>Ascomycota</taxon>
        <taxon>Saccharomycotina</taxon>
        <taxon>Pichiomycetes</taxon>
        <taxon>Debaryomycetaceae</taxon>
        <taxon>Candida/Lodderomyces clade</taxon>
        <taxon>Candida</taxon>
    </lineage>
</organism>
<dbReference type="GeneID" id="76148488"/>
<dbReference type="GO" id="GO:1990871">
    <property type="term" value="C:Vma12-Vma22 assembly complex"/>
    <property type="evidence" value="ECO:0007669"/>
    <property type="project" value="TreeGrafter"/>
</dbReference>
<evidence type="ECO:0000256" key="1">
    <source>
        <dbReference type="ARBA" id="ARBA00093634"/>
    </source>
</evidence>
<reference evidence="3 4" key="1">
    <citation type="journal article" date="2022" name="DNA Res.">
        <title>Genome analysis of five recently described species of the CUG-Ser clade uncovers Candida theae as a new hybrid lineage with pathogenic potential in the Candida parapsilosis species complex.</title>
        <authorList>
            <person name="Mixao V."/>
            <person name="Del Olmo V."/>
            <person name="Hegedusova E."/>
            <person name="Saus E."/>
            <person name="Pryszcz L."/>
            <person name="Cillingova A."/>
            <person name="Nosek J."/>
            <person name="Gabaldon T."/>
        </authorList>
    </citation>
    <scope>NUCLEOTIDE SEQUENCE [LARGE SCALE GENOMIC DNA]</scope>
    <source>
        <strain evidence="3 4">CBS 12239</strain>
    </source>
</reference>
<evidence type="ECO:0000313" key="3">
    <source>
        <dbReference type="EMBL" id="KAI5967213.1"/>
    </source>
</evidence>
<evidence type="ECO:0000313" key="4">
    <source>
        <dbReference type="Proteomes" id="UP001204833"/>
    </source>
</evidence>
<feature type="compositionally biased region" description="Polar residues" evidence="2">
    <location>
        <begin position="113"/>
        <end position="125"/>
    </location>
</feature>
<sequence>MPSLDQDEKTIRLLNLVNEYQELTTIYRQHYINGFLNLSRANFQSEKTKFGKDTWDMRNYDACKIVDIIGESGEFNIIDRRLETPKSEADVDTHNTEMVPDTQLKNRKKQKETSNSTEKSDNTSYKDPILQFGVLTPPQLRTSQEDFDRALRLSVQIVNIQRKIVILTSELENI</sequence>
<evidence type="ECO:0000256" key="2">
    <source>
        <dbReference type="SAM" id="MobiDB-lite"/>
    </source>
</evidence>